<comment type="caution">
    <text evidence="2">The sequence shown here is derived from an EMBL/GenBank/DDBJ whole genome shotgun (WGS) entry which is preliminary data.</text>
</comment>
<feature type="region of interest" description="Disordered" evidence="1">
    <location>
        <begin position="27"/>
        <end position="66"/>
    </location>
</feature>
<proteinExistence type="predicted"/>
<feature type="compositionally biased region" description="Basic and acidic residues" evidence="1">
    <location>
        <begin position="30"/>
        <end position="43"/>
    </location>
</feature>
<name>A0AA39IAA2_9BILA</name>
<evidence type="ECO:0000313" key="2">
    <source>
        <dbReference type="EMBL" id="KAK0419876.1"/>
    </source>
</evidence>
<dbReference type="EMBL" id="JAUCMV010000002">
    <property type="protein sequence ID" value="KAK0419876.1"/>
    <property type="molecule type" value="Genomic_DNA"/>
</dbReference>
<sequence length="155" mass="17184">MPIDNPALEADLDRRLSGLSLSCQSLQQVEQDHSKKRKGEDRFCTSPPRKFPSLEASAQPPVMQSSPDLVEVARSLSSDDSGFESDLLSALMTLLYQKTTLPLDFEAAGIKAFRTVFPGINVTDVSSTWLRVNDDKLTATRISRGSKASYERIEY</sequence>
<keyword evidence="3" id="KW-1185">Reference proteome</keyword>
<accession>A0AA39IAA2</accession>
<dbReference type="Proteomes" id="UP001175271">
    <property type="component" value="Unassembled WGS sequence"/>
</dbReference>
<gene>
    <name evidence="2" type="ORF">QR680_014382</name>
</gene>
<evidence type="ECO:0000256" key="1">
    <source>
        <dbReference type="SAM" id="MobiDB-lite"/>
    </source>
</evidence>
<dbReference type="AlphaFoldDB" id="A0AA39IAA2"/>
<organism evidence="2 3">
    <name type="scientific">Steinernema hermaphroditum</name>
    <dbReference type="NCBI Taxonomy" id="289476"/>
    <lineage>
        <taxon>Eukaryota</taxon>
        <taxon>Metazoa</taxon>
        <taxon>Ecdysozoa</taxon>
        <taxon>Nematoda</taxon>
        <taxon>Chromadorea</taxon>
        <taxon>Rhabditida</taxon>
        <taxon>Tylenchina</taxon>
        <taxon>Panagrolaimomorpha</taxon>
        <taxon>Strongyloidoidea</taxon>
        <taxon>Steinernematidae</taxon>
        <taxon>Steinernema</taxon>
    </lineage>
</organism>
<reference evidence="2" key="1">
    <citation type="submission" date="2023-06" db="EMBL/GenBank/DDBJ databases">
        <title>Genomic analysis of the entomopathogenic nematode Steinernema hermaphroditum.</title>
        <authorList>
            <person name="Schwarz E.M."/>
            <person name="Heppert J.K."/>
            <person name="Baniya A."/>
            <person name="Schwartz H.T."/>
            <person name="Tan C.-H."/>
            <person name="Antoshechkin I."/>
            <person name="Sternberg P.W."/>
            <person name="Goodrich-Blair H."/>
            <person name="Dillman A.R."/>
        </authorList>
    </citation>
    <scope>NUCLEOTIDE SEQUENCE</scope>
    <source>
        <strain evidence="2">PS9179</strain>
        <tissue evidence="2">Whole animal</tissue>
    </source>
</reference>
<evidence type="ECO:0000313" key="3">
    <source>
        <dbReference type="Proteomes" id="UP001175271"/>
    </source>
</evidence>
<protein>
    <submittedName>
        <fullName evidence="2">Uncharacterized protein</fullName>
    </submittedName>
</protein>